<keyword evidence="5" id="KW-0732">Signal</keyword>
<evidence type="ECO:0000256" key="1">
    <source>
        <dbReference type="ARBA" id="ARBA00004613"/>
    </source>
</evidence>
<keyword evidence="3" id="KW-0964">Secreted</keyword>
<dbReference type="Pfam" id="PF14704">
    <property type="entry name" value="DERM"/>
    <property type="match status" value="1"/>
</dbReference>
<keyword evidence="4" id="KW-1015">Disulfide bond</keyword>
<dbReference type="GeneID" id="106011955"/>
<evidence type="ECO:0000313" key="6">
    <source>
        <dbReference type="Proteomes" id="UP000694888"/>
    </source>
</evidence>
<dbReference type="PANTHER" id="PTHR15040:SF1">
    <property type="entry name" value="DERMATOPONTIN-LIKE ISOFORM X1"/>
    <property type="match status" value="1"/>
</dbReference>
<dbReference type="PANTHER" id="PTHR15040">
    <property type="entry name" value="DERMATOPONTIN-RELATED"/>
    <property type="match status" value="1"/>
</dbReference>
<dbReference type="RefSeq" id="XP_012938768.1">
    <property type="nucleotide sequence ID" value="XM_013083314.2"/>
</dbReference>
<protein>
    <submittedName>
        <fullName evidence="7">Hemagglutinin/amebocyte aggregation factor</fullName>
    </submittedName>
</protein>
<proteinExistence type="inferred from homology"/>
<feature type="signal peptide" evidence="5">
    <location>
        <begin position="1"/>
        <end position="19"/>
    </location>
</feature>
<evidence type="ECO:0000256" key="4">
    <source>
        <dbReference type="ARBA" id="ARBA00023157"/>
    </source>
</evidence>
<feature type="chain" id="PRO_5046568087" evidence="5">
    <location>
        <begin position="20"/>
        <end position="183"/>
    </location>
</feature>
<evidence type="ECO:0000313" key="7">
    <source>
        <dbReference type="RefSeq" id="XP_012938768.1"/>
    </source>
</evidence>
<comment type="subcellular location">
    <subcellularLocation>
        <location evidence="1">Secreted</location>
    </subcellularLocation>
</comment>
<evidence type="ECO:0000256" key="3">
    <source>
        <dbReference type="ARBA" id="ARBA00022525"/>
    </source>
</evidence>
<sequence length="183" mass="21021">MRLVFLLLSVIWTQHLSGAAYDTDYDQAFTFTCGKGEYIQSIESVHSNHYEDRVFKFGCKSLKDTFPEQTISTCEWSPYENSFDHLLEYQCTGNRIISGISSYHDNHYEDRRFKFYCCHPGNPAAYDCAYTAFVNAYDALLSYRVPDNFFIRGITSTHDNSKEDRIFKFDICKLAALGGPSVG</sequence>
<comment type="similarity">
    <text evidence="2">Belongs to the dermatopontin family.</text>
</comment>
<organism evidence="6 7">
    <name type="scientific">Aplysia californica</name>
    <name type="common">California sea hare</name>
    <dbReference type="NCBI Taxonomy" id="6500"/>
    <lineage>
        <taxon>Eukaryota</taxon>
        <taxon>Metazoa</taxon>
        <taxon>Spiralia</taxon>
        <taxon>Lophotrochozoa</taxon>
        <taxon>Mollusca</taxon>
        <taxon>Gastropoda</taxon>
        <taxon>Heterobranchia</taxon>
        <taxon>Euthyneura</taxon>
        <taxon>Tectipleura</taxon>
        <taxon>Aplysiida</taxon>
        <taxon>Aplysioidea</taxon>
        <taxon>Aplysiidae</taxon>
        <taxon>Aplysia</taxon>
    </lineage>
</organism>
<dbReference type="InterPro" id="IPR026645">
    <property type="entry name" value="Dermatopontin"/>
</dbReference>
<dbReference type="Proteomes" id="UP000694888">
    <property type="component" value="Unplaced"/>
</dbReference>
<evidence type="ECO:0000256" key="5">
    <source>
        <dbReference type="SAM" id="SignalP"/>
    </source>
</evidence>
<keyword evidence="6" id="KW-1185">Reference proteome</keyword>
<evidence type="ECO:0000256" key="2">
    <source>
        <dbReference type="ARBA" id="ARBA00008712"/>
    </source>
</evidence>
<name>A0ABM1A190_APLCA</name>
<reference evidence="7" key="1">
    <citation type="submission" date="2025-08" db="UniProtKB">
        <authorList>
            <consortium name="RefSeq"/>
        </authorList>
    </citation>
    <scope>IDENTIFICATION</scope>
</reference>
<gene>
    <name evidence="7" type="primary">LOC106011955</name>
</gene>
<accession>A0ABM1A190</accession>